<dbReference type="SMART" id="SM01117">
    <property type="entry name" value="Cyt-b5"/>
    <property type="match status" value="1"/>
</dbReference>
<dbReference type="InterPro" id="IPR018506">
    <property type="entry name" value="Cyt_B5_heme-BS"/>
</dbReference>
<dbReference type="InterPro" id="IPR050668">
    <property type="entry name" value="Cytochrome_b5"/>
</dbReference>
<evidence type="ECO:0000256" key="9">
    <source>
        <dbReference type="RuleBase" id="RU362121"/>
    </source>
</evidence>
<comment type="caution">
    <text evidence="12">The sequence shown here is derived from an EMBL/GenBank/DDBJ whole genome shotgun (WGS) entry which is preliminary data.</text>
</comment>
<dbReference type="GO" id="GO:0005789">
    <property type="term" value="C:endoplasmic reticulum membrane"/>
    <property type="evidence" value="ECO:0007669"/>
    <property type="project" value="EnsemblFungi"/>
</dbReference>
<accession>A0A1Y2GDG8</accession>
<evidence type="ECO:0000256" key="3">
    <source>
        <dbReference type="ARBA" id="ARBA00022692"/>
    </source>
</evidence>
<dbReference type="STRING" id="64571.A0A1Y2GDG8"/>
<organism evidence="12 13">
    <name type="scientific">Lobosporangium transversale</name>
    <dbReference type="NCBI Taxonomy" id="64571"/>
    <lineage>
        <taxon>Eukaryota</taxon>
        <taxon>Fungi</taxon>
        <taxon>Fungi incertae sedis</taxon>
        <taxon>Mucoromycota</taxon>
        <taxon>Mortierellomycotina</taxon>
        <taxon>Mortierellomycetes</taxon>
        <taxon>Mortierellales</taxon>
        <taxon>Mortierellaceae</taxon>
        <taxon>Lobosporangium</taxon>
    </lineage>
</organism>
<dbReference type="GO" id="GO:0020037">
    <property type="term" value="F:heme binding"/>
    <property type="evidence" value="ECO:0007669"/>
    <property type="project" value="UniProtKB-UniRule"/>
</dbReference>
<dbReference type="EMBL" id="MCFF01000040">
    <property type="protein sequence ID" value="ORZ07769.1"/>
    <property type="molecule type" value="Genomic_DNA"/>
</dbReference>
<proteinExistence type="inferred from homology"/>
<gene>
    <name evidence="12" type="ORF">BCR41DRAFT_326388</name>
</gene>
<sequence>MIYTTADLTKHNTKESLFLAMHGKVYDVTEFLDEHPGGEEVMLDEAGHDATDAFDDIGHSDEARELMAKYCIGELESDGSEPKPKPYRAPPKPKNVPAPADSSSKIQYVLALAVVAGCVVWKVLM</sequence>
<dbReference type="PANTHER" id="PTHR19359:SF14">
    <property type="entry name" value="CYTOCHROME B5 A"/>
    <property type="match status" value="1"/>
</dbReference>
<keyword evidence="6 9" id="KW-0408">Iron</keyword>
<dbReference type="FunCoup" id="A0A1Y2GDG8">
    <property type="interactions" value="388"/>
</dbReference>
<dbReference type="AlphaFoldDB" id="A0A1Y2GDG8"/>
<keyword evidence="5" id="KW-1133">Transmembrane helix</keyword>
<evidence type="ECO:0000256" key="4">
    <source>
        <dbReference type="ARBA" id="ARBA00022723"/>
    </source>
</evidence>
<evidence type="ECO:0000313" key="13">
    <source>
        <dbReference type="Proteomes" id="UP000193648"/>
    </source>
</evidence>
<evidence type="ECO:0000256" key="6">
    <source>
        <dbReference type="ARBA" id="ARBA00023004"/>
    </source>
</evidence>
<dbReference type="InParanoid" id="A0A1Y2GDG8"/>
<keyword evidence="3" id="KW-0812">Transmembrane</keyword>
<comment type="similarity">
    <text evidence="8 9">Belongs to the cytochrome b5 family.</text>
</comment>
<evidence type="ECO:0000256" key="1">
    <source>
        <dbReference type="ARBA" id="ARBA00004370"/>
    </source>
</evidence>
<dbReference type="SUPFAM" id="SSF55856">
    <property type="entry name" value="Cytochrome b5-like heme/steroid binding domain"/>
    <property type="match status" value="1"/>
</dbReference>
<keyword evidence="2 9" id="KW-0349">Heme</keyword>
<keyword evidence="13" id="KW-1185">Reference proteome</keyword>
<evidence type="ECO:0000313" key="12">
    <source>
        <dbReference type="EMBL" id="ORZ07769.1"/>
    </source>
</evidence>
<dbReference type="OrthoDB" id="260519at2759"/>
<dbReference type="PROSITE" id="PS00191">
    <property type="entry name" value="CYTOCHROME_B5_1"/>
    <property type="match status" value="1"/>
</dbReference>
<evidence type="ECO:0000256" key="10">
    <source>
        <dbReference type="SAM" id="MobiDB-lite"/>
    </source>
</evidence>
<dbReference type="FunFam" id="3.10.120.10:FF:000002">
    <property type="entry name" value="Cytochrome b5 type B"/>
    <property type="match status" value="1"/>
</dbReference>
<evidence type="ECO:0000256" key="8">
    <source>
        <dbReference type="ARBA" id="ARBA00038168"/>
    </source>
</evidence>
<keyword evidence="7" id="KW-0472">Membrane</keyword>
<feature type="compositionally biased region" description="Pro residues" evidence="10">
    <location>
        <begin position="87"/>
        <end position="96"/>
    </location>
</feature>
<dbReference type="GO" id="GO:0016126">
    <property type="term" value="P:sterol biosynthetic process"/>
    <property type="evidence" value="ECO:0007669"/>
    <property type="project" value="EnsemblFungi"/>
</dbReference>
<evidence type="ECO:0000259" key="11">
    <source>
        <dbReference type="PROSITE" id="PS50255"/>
    </source>
</evidence>
<dbReference type="Pfam" id="PF00173">
    <property type="entry name" value="Cyt-b5"/>
    <property type="match status" value="1"/>
</dbReference>
<dbReference type="Gene3D" id="3.10.120.10">
    <property type="entry name" value="Cytochrome b5-like heme/steroid binding domain"/>
    <property type="match status" value="1"/>
</dbReference>
<evidence type="ECO:0000256" key="7">
    <source>
        <dbReference type="ARBA" id="ARBA00023136"/>
    </source>
</evidence>
<dbReference type="GO" id="GO:0046872">
    <property type="term" value="F:metal ion binding"/>
    <property type="evidence" value="ECO:0007669"/>
    <property type="project" value="UniProtKB-UniRule"/>
</dbReference>
<evidence type="ECO:0000256" key="2">
    <source>
        <dbReference type="ARBA" id="ARBA00022617"/>
    </source>
</evidence>
<protein>
    <submittedName>
        <fullName evidence="12">Cytochrome b5-like heme/steroid binding domain-containing protein</fullName>
    </submittedName>
</protein>
<evidence type="ECO:0000256" key="5">
    <source>
        <dbReference type="ARBA" id="ARBA00022989"/>
    </source>
</evidence>
<feature type="domain" description="Cytochrome b5 heme-binding" evidence="11">
    <location>
        <begin position="1"/>
        <end position="76"/>
    </location>
</feature>
<dbReference type="InterPro" id="IPR036400">
    <property type="entry name" value="Cyt_B5-like_heme/steroid_sf"/>
</dbReference>
<dbReference type="PANTHER" id="PTHR19359">
    <property type="entry name" value="CYTOCHROME B5"/>
    <property type="match status" value="1"/>
</dbReference>
<dbReference type="PROSITE" id="PS50255">
    <property type="entry name" value="CYTOCHROME_B5_2"/>
    <property type="match status" value="1"/>
</dbReference>
<feature type="region of interest" description="Disordered" evidence="10">
    <location>
        <begin position="75"/>
        <end position="101"/>
    </location>
</feature>
<dbReference type="Proteomes" id="UP000193648">
    <property type="component" value="Unassembled WGS sequence"/>
</dbReference>
<reference evidence="12 13" key="1">
    <citation type="submission" date="2016-07" db="EMBL/GenBank/DDBJ databases">
        <title>Pervasive Adenine N6-methylation of Active Genes in Fungi.</title>
        <authorList>
            <consortium name="DOE Joint Genome Institute"/>
            <person name="Mondo S.J."/>
            <person name="Dannebaum R.O."/>
            <person name="Kuo R.C."/>
            <person name="Labutti K."/>
            <person name="Haridas S."/>
            <person name="Kuo A."/>
            <person name="Salamov A."/>
            <person name="Ahrendt S.R."/>
            <person name="Lipzen A."/>
            <person name="Sullivan W."/>
            <person name="Andreopoulos W.B."/>
            <person name="Clum A."/>
            <person name="Lindquist E."/>
            <person name="Daum C."/>
            <person name="Ramamoorthy G.K."/>
            <person name="Gryganskyi A."/>
            <person name="Culley D."/>
            <person name="Magnuson J.K."/>
            <person name="James T.Y."/>
            <person name="O'Malley M.A."/>
            <person name="Stajich J.E."/>
            <person name="Spatafora J.W."/>
            <person name="Visel A."/>
            <person name="Grigoriev I.V."/>
        </authorList>
    </citation>
    <scope>NUCLEOTIDE SEQUENCE [LARGE SCALE GENOMIC DNA]</scope>
    <source>
        <strain evidence="12 13">NRRL 3116</strain>
    </source>
</reference>
<dbReference type="GeneID" id="33563459"/>
<dbReference type="PRINTS" id="PR00363">
    <property type="entry name" value="CYTOCHROMEB5"/>
</dbReference>
<comment type="subcellular location">
    <subcellularLocation>
        <location evidence="1">Membrane</location>
    </subcellularLocation>
</comment>
<dbReference type="GO" id="GO:0009055">
    <property type="term" value="F:electron transfer activity"/>
    <property type="evidence" value="ECO:0007669"/>
    <property type="project" value="EnsemblFungi"/>
</dbReference>
<keyword evidence="4 9" id="KW-0479">Metal-binding</keyword>
<dbReference type="RefSeq" id="XP_021878135.1">
    <property type="nucleotide sequence ID" value="XM_022021615.1"/>
</dbReference>
<name>A0A1Y2GDG8_9FUNG</name>
<dbReference type="InterPro" id="IPR001199">
    <property type="entry name" value="Cyt_B5-like_heme/steroid-bd"/>
</dbReference>